<comment type="caution">
    <text evidence="2">The sequence shown here is derived from an EMBL/GenBank/DDBJ whole genome shotgun (WGS) entry which is preliminary data.</text>
</comment>
<proteinExistence type="predicted"/>
<evidence type="ECO:0000256" key="1">
    <source>
        <dbReference type="SAM" id="MobiDB-lite"/>
    </source>
</evidence>
<protein>
    <submittedName>
        <fullName evidence="2">Uncharacterized protein</fullName>
    </submittedName>
</protein>
<sequence length="98" mass="11073">MGLGREEKIERRSGIREGLGRGIYRDRKEMSQALTATALICWLWEDKGIWEKGIECRIRTALPAYPSLLSSLKQEKPGTRKREPGTSHVSEMAKMAGL</sequence>
<organism evidence="2 3">
    <name type="scientific">Euphydryas editha</name>
    <name type="common">Edith's checkerspot</name>
    <dbReference type="NCBI Taxonomy" id="104508"/>
    <lineage>
        <taxon>Eukaryota</taxon>
        <taxon>Metazoa</taxon>
        <taxon>Ecdysozoa</taxon>
        <taxon>Arthropoda</taxon>
        <taxon>Hexapoda</taxon>
        <taxon>Insecta</taxon>
        <taxon>Pterygota</taxon>
        <taxon>Neoptera</taxon>
        <taxon>Endopterygota</taxon>
        <taxon>Lepidoptera</taxon>
        <taxon>Glossata</taxon>
        <taxon>Ditrysia</taxon>
        <taxon>Papilionoidea</taxon>
        <taxon>Nymphalidae</taxon>
        <taxon>Nymphalinae</taxon>
        <taxon>Euphydryas</taxon>
    </lineage>
</organism>
<keyword evidence="3" id="KW-1185">Reference proteome</keyword>
<name>A0AAU9VAZ4_EUPED</name>
<dbReference type="Proteomes" id="UP001153954">
    <property type="component" value="Unassembled WGS sequence"/>
</dbReference>
<evidence type="ECO:0000313" key="2">
    <source>
        <dbReference type="EMBL" id="CAH2107433.1"/>
    </source>
</evidence>
<reference evidence="2" key="1">
    <citation type="submission" date="2022-03" db="EMBL/GenBank/DDBJ databases">
        <authorList>
            <person name="Tunstrom K."/>
        </authorList>
    </citation>
    <scope>NUCLEOTIDE SEQUENCE</scope>
</reference>
<feature type="region of interest" description="Disordered" evidence="1">
    <location>
        <begin position="73"/>
        <end position="98"/>
    </location>
</feature>
<feature type="compositionally biased region" description="Basic and acidic residues" evidence="1">
    <location>
        <begin position="73"/>
        <end position="85"/>
    </location>
</feature>
<evidence type="ECO:0000313" key="3">
    <source>
        <dbReference type="Proteomes" id="UP001153954"/>
    </source>
</evidence>
<dbReference type="EMBL" id="CAKOGL010000030">
    <property type="protein sequence ID" value="CAH2107433.1"/>
    <property type="molecule type" value="Genomic_DNA"/>
</dbReference>
<accession>A0AAU9VAZ4</accession>
<gene>
    <name evidence="2" type="ORF">EEDITHA_LOCUS21474</name>
</gene>
<dbReference type="AlphaFoldDB" id="A0AAU9VAZ4"/>